<keyword evidence="1" id="KW-0472">Membrane</keyword>
<reference evidence="2" key="2">
    <citation type="submission" date="2022-04" db="EMBL/GenBank/DDBJ databases">
        <authorList>
            <person name="Livingstone P.G."/>
        </authorList>
    </citation>
    <scope>NUCLEOTIDE SEQUENCE</scope>
    <source>
        <strain evidence="2">BRON_8</strain>
    </source>
</reference>
<evidence type="ECO:0000256" key="1">
    <source>
        <dbReference type="SAM" id="Phobius"/>
    </source>
</evidence>
<feature type="transmembrane region" description="Helical" evidence="1">
    <location>
        <begin position="38"/>
        <end position="56"/>
    </location>
</feature>
<sequence length="205" mass="23506">MDVFTLKLLIIFFPGIVGVIVINYAIKSDKKLEVAEGIAYSFVLGLLSYLYAYIFKINDIFSQINSEKFEISGIDILATLGLSIGFSILLILVIKKELFHCLLRKLKISTTTGNKYILKNIISTKDSNLNYLQSHWVCIRYQNKKLNYVGCIQTVDILNDSYIEMLLKNVIVTTEDGNYELEALYLCEKPENFVIEYIKIEDTEN</sequence>
<dbReference type="Proteomes" id="UP001173223">
    <property type="component" value="Unassembled WGS sequence"/>
</dbReference>
<dbReference type="RefSeq" id="WP_005953267.1">
    <property type="nucleotide sequence ID" value="NZ_JAMGTK010000034.1"/>
</dbReference>
<comment type="caution">
    <text evidence="2">The sequence shown here is derived from an EMBL/GenBank/DDBJ whole genome shotgun (WGS) entry which is preliminary data.</text>
</comment>
<reference evidence="2" key="1">
    <citation type="journal article" date="2022" name="Gene">
        <title>A genome-led study on the pathogenesis of Fusobacterium necrophorum infections.</title>
        <authorList>
            <person name="Thapa G."/>
            <person name="Jayal A."/>
            <person name="Sikazwe E."/>
            <person name="Perry T."/>
            <person name="Mohammed Al Balushi A."/>
            <person name="Livingstone P."/>
        </authorList>
    </citation>
    <scope>NUCLEOTIDE SEQUENCE</scope>
    <source>
        <strain evidence="2">BRON_8</strain>
    </source>
</reference>
<feature type="transmembrane region" description="Helical" evidence="1">
    <location>
        <begin position="76"/>
        <end position="94"/>
    </location>
</feature>
<evidence type="ECO:0000313" key="2">
    <source>
        <dbReference type="EMBL" id="MDK4512993.1"/>
    </source>
</evidence>
<feature type="transmembrane region" description="Helical" evidence="1">
    <location>
        <begin position="6"/>
        <end position="26"/>
    </location>
</feature>
<proteinExistence type="predicted"/>
<keyword evidence="3" id="KW-1185">Reference proteome</keyword>
<dbReference type="EMBL" id="JAMGTK010000034">
    <property type="protein sequence ID" value="MDK4512993.1"/>
    <property type="molecule type" value="Genomic_DNA"/>
</dbReference>
<evidence type="ECO:0000313" key="3">
    <source>
        <dbReference type="Proteomes" id="UP001173223"/>
    </source>
</evidence>
<keyword evidence="1" id="KW-0812">Transmembrane</keyword>
<protein>
    <submittedName>
        <fullName evidence="2">Uncharacterized protein</fullName>
    </submittedName>
</protein>
<dbReference type="AlphaFoldDB" id="A0AAW6WFC0"/>
<accession>A0AAW6WFC0</accession>
<gene>
    <name evidence="2" type="ORF">MWG07_12100</name>
</gene>
<organism evidence="2 3">
    <name type="scientific">Fusobacterium necrophorum</name>
    <dbReference type="NCBI Taxonomy" id="859"/>
    <lineage>
        <taxon>Bacteria</taxon>
        <taxon>Fusobacteriati</taxon>
        <taxon>Fusobacteriota</taxon>
        <taxon>Fusobacteriia</taxon>
        <taxon>Fusobacteriales</taxon>
        <taxon>Fusobacteriaceae</taxon>
        <taxon>Fusobacterium</taxon>
    </lineage>
</organism>
<name>A0AAW6WFC0_9FUSO</name>
<keyword evidence="1" id="KW-1133">Transmembrane helix</keyword>